<dbReference type="AlphaFoldDB" id="A0A0C9UUH8"/>
<accession>A0A0C9UUH8</accession>
<evidence type="ECO:0000256" key="1">
    <source>
        <dbReference type="SAM" id="MobiDB-lite"/>
    </source>
</evidence>
<evidence type="ECO:0000313" key="2">
    <source>
        <dbReference type="EMBL" id="KIJ32897.1"/>
    </source>
</evidence>
<feature type="region of interest" description="Disordered" evidence="1">
    <location>
        <begin position="85"/>
        <end position="146"/>
    </location>
</feature>
<keyword evidence="3" id="KW-1185">Reference proteome</keyword>
<feature type="compositionally biased region" description="Basic and acidic residues" evidence="1">
    <location>
        <begin position="103"/>
        <end position="120"/>
    </location>
</feature>
<reference evidence="2 3" key="1">
    <citation type="submission" date="2014-06" db="EMBL/GenBank/DDBJ databases">
        <title>Evolutionary Origins and Diversification of the Mycorrhizal Mutualists.</title>
        <authorList>
            <consortium name="DOE Joint Genome Institute"/>
            <consortium name="Mycorrhizal Genomics Consortium"/>
            <person name="Kohler A."/>
            <person name="Kuo A."/>
            <person name="Nagy L.G."/>
            <person name="Floudas D."/>
            <person name="Copeland A."/>
            <person name="Barry K.W."/>
            <person name="Cichocki N."/>
            <person name="Veneault-Fourrey C."/>
            <person name="LaButti K."/>
            <person name="Lindquist E.A."/>
            <person name="Lipzen A."/>
            <person name="Lundell T."/>
            <person name="Morin E."/>
            <person name="Murat C."/>
            <person name="Riley R."/>
            <person name="Ohm R."/>
            <person name="Sun H."/>
            <person name="Tunlid A."/>
            <person name="Henrissat B."/>
            <person name="Grigoriev I.V."/>
            <person name="Hibbett D.S."/>
            <person name="Martin F."/>
        </authorList>
    </citation>
    <scope>NUCLEOTIDE SEQUENCE [LARGE SCALE GENOMIC DNA]</scope>
    <source>
        <strain evidence="2 3">SS14</strain>
    </source>
</reference>
<name>A0A0C9UUH8_SPHS4</name>
<gene>
    <name evidence="2" type="ORF">M422DRAFT_265237</name>
</gene>
<evidence type="ECO:0000313" key="3">
    <source>
        <dbReference type="Proteomes" id="UP000054279"/>
    </source>
</evidence>
<organism evidence="2 3">
    <name type="scientific">Sphaerobolus stellatus (strain SS14)</name>
    <dbReference type="NCBI Taxonomy" id="990650"/>
    <lineage>
        <taxon>Eukaryota</taxon>
        <taxon>Fungi</taxon>
        <taxon>Dikarya</taxon>
        <taxon>Basidiomycota</taxon>
        <taxon>Agaricomycotina</taxon>
        <taxon>Agaricomycetes</taxon>
        <taxon>Phallomycetidae</taxon>
        <taxon>Geastrales</taxon>
        <taxon>Sphaerobolaceae</taxon>
        <taxon>Sphaerobolus</taxon>
    </lineage>
</organism>
<dbReference type="EMBL" id="KN837220">
    <property type="protein sequence ID" value="KIJ32897.1"/>
    <property type="molecule type" value="Genomic_DNA"/>
</dbReference>
<dbReference type="Proteomes" id="UP000054279">
    <property type="component" value="Unassembled WGS sequence"/>
</dbReference>
<sequence length="146" mass="16690">MEMKSGDKRKSAILELLRRIWRQATGRPSNKLRAWWNGQQTLRDLVDQHHTVALTGAEEEGYWKRLDKDLNWQKIAAILREKYIKDNHEKAARNGTGRRKWKGGAERSEGEGDGDEKGLNQDEEEPKAKKPKTKLKNAKAAGTSQA</sequence>
<protein>
    <submittedName>
        <fullName evidence="2">Unplaced genomic scaffold SPHSTscaffold_145, whole genome shotgun sequence</fullName>
    </submittedName>
</protein>
<proteinExistence type="predicted"/>
<dbReference type="HOGENOM" id="CLU_1778635_0_0_1"/>